<dbReference type="FunFam" id="1.20.1260.100:FF:000001">
    <property type="entry name" value="translocator protein 2"/>
    <property type="match status" value="1"/>
</dbReference>
<feature type="transmembrane region" description="Helical" evidence="6">
    <location>
        <begin position="78"/>
        <end position="101"/>
    </location>
</feature>
<evidence type="ECO:0000256" key="6">
    <source>
        <dbReference type="SAM" id="Phobius"/>
    </source>
</evidence>
<feature type="transmembrane region" description="Helical" evidence="6">
    <location>
        <begin position="20"/>
        <end position="42"/>
    </location>
</feature>
<gene>
    <name evidence="7" type="ORF">A2319_03940</name>
</gene>
<dbReference type="Gene3D" id="1.20.1260.100">
    <property type="entry name" value="TspO/MBR protein"/>
    <property type="match status" value="1"/>
</dbReference>
<evidence type="ECO:0000256" key="2">
    <source>
        <dbReference type="ARBA" id="ARBA00007524"/>
    </source>
</evidence>
<evidence type="ECO:0000313" key="8">
    <source>
        <dbReference type="Proteomes" id="UP000176420"/>
    </source>
</evidence>
<organism evidence="7 8">
    <name type="scientific">Candidatus Kerfeldbacteria bacterium RIFOXYB2_FULL_38_14</name>
    <dbReference type="NCBI Taxonomy" id="1798547"/>
    <lineage>
        <taxon>Bacteria</taxon>
        <taxon>Candidatus Kerfeldiibacteriota</taxon>
    </lineage>
</organism>
<comment type="subcellular location">
    <subcellularLocation>
        <location evidence="1">Membrane</location>
        <topology evidence="1">Multi-pass membrane protein</topology>
    </subcellularLocation>
</comment>
<proteinExistence type="inferred from homology"/>
<evidence type="ECO:0000256" key="1">
    <source>
        <dbReference type="ARBA" id="ARBA00004141"/>
    </source>
</evidence>
<reference evidence="7 8" key="1">
    <citation type="journal article" date="2016" name="Nat. Commun.">
        <title>Thousands of microbial genomes shed light on interconnected biogeochemical processes in an aquifer system.</title>
        <authorList>
            <person name="Anantharaman K."/>
            <person name="Brown C.T."/>
            <person name="Hug L.A."/>
            <person name="Sharon I."/>
            <person name="Castelle C.J."/>
            <person name="Probst A.J."/>
            <person name="Thomas B.C."/>
            <person name="Singh A."/>
            <person name="Wilkins M.J."/>
            <person name="Karaoz U."/>
            <person name="Brodie E.L."/>
            <person name="Williams K.H."/>
            <person name="Hubbard S.S."/>
            <person name="Banfield J.F."/>
        </authorList>
    </citation>
    <scope>NUCLEOTIDE SEQUENCE [LARGE SCALE GENOMIC DNA]</scope>
</reference>
<accession>A0A1G2BID1</accession>
<dbReference type="PIRSF" id="PIRSF005859">
    <property type="entry name" value="PBR"/>
    <property type="match status" value="1"/>
</dbReference>
<evidence type="ECO:0000256" key="5">
    <source>
        <dbReference type="ARBA" id="ARBA00023136"/>
    </source>
</evidence>
<dbReference type="CDD" id="cd15904">
    <property type="entry name" value="TSPO_MBR"/>
    <property type="match status" value="1"/>
</dbReference>
<dbReference type="PANTHER" id="PTHR10057">
    <property type="entry name" value="PERIPHERAL-TYPE BENZODIAZEPINE RECEPTOR"/>
    <property type="match status" value="1"/>
</dbReference>
<keyword evidence="4 6" id="KW-1133">Transmembrane helix</keyword>
<dbReference type="Pfam" id="PF03073">
    <property type="entry name" value="TspO_MBR"/>
    <property type="match status" value="1"/>
</dbReference>
<feature type="transmembrane region" description="Helical" evidence="6">
    <location>
        <begin position="113"/>
        <end position="132"/>
    </location>
</feature>
<evidence type="ECO:0000313" key="7">
    <source>
        <dbReference type="EMBL" id="OGY88309.1"/>
    </source>
</evidence>
<feature type="transmembrane region" description="Helical" evidence="6">
    <location>
        <begin position="49"/>
        <end position="72"/>
    </location>
</feature>
<dbReference type="InterPro" id="IPR038330">
    <property type="entry name" value="TspO/MBR-related_sf"/>
</dbReference>
<dbReference type="PANTHER" id="PTHR10057:SF0">
    <property type="entry name" value="TRANSLOCATOR PROTEIN"/>
    <property type="match status" value="1"/>
</dbReference>
<dbReference type="AlphaFoldDB" id="A0A1G2BID1"/>
<dbReference type="GO" id="GO:0016020">
    <property type="term" value="C:membrane"/>
    <property type="evidence" value="ECO:0007669"/>
    <property type="project" value="UniProtKB-SubCell"/>
</dbReference>
<evidence type="ECO:0000256" key="3">
    <source>
        <dbReference type="ARBA" id="ARBA00022692"/>
    </source>
</evidence>
<comment type="caution">
    <text evidence="7">The sequence shown here is derived from an EMBL/GenBank/DDBJ whole genome shotgun (WGS) entry which is preliminary data.</text>
</comment>
<comment type="similarity">
    <text evidence="2">Belongs to the TspO/BZRP family.</text>
</comment>
<evidence type="ECO:0000256" key="4">
    <source>
        <dbReference type="ARBA" id="ARBA00022989"/>
    </source>
</evidence>
<dbReference type="GO" id="GO:0033013">
    <property type="term" value="P:tetrapyrrole metabolic process"/>
    <property type="evidence" value="ECO:0007669"/>
    <property type="project" value="UniProtKB-ARBA"/>
</dbReference>
<keyword evidence="3 6" id="KW-0812">Transmembrane</keyword>
<dbReference type="InterPro" id="IPR004307">
    <property type="entry name" value="TspO_MBR"/>
</dbReference>
<protein>
    <submittedName>
        <fullName evidence="7">TspO protein</fullName>
    </submittedName>
</protein>
<name>A0A1G2BID1_9BACT</name>
<dbReference type="EMBL" id="MHKI01000003">
    <property type="protein sequence ID" value="OGY88309.1"/>
    <property type="molecule type" value="Genomic_DNA"/>
</dbReference>
<keyword evidence="5 6" id="KW-0472">Membrane</keyword>
<dbReference type="Proteomes" id="UP000176420">
    <property type="component" value="Unassembled WGS sequence"/>
</dbReference>
<sequence>MNAYNWYSQLIKPTWAPPSWLFGPVWTVLYAIIAVSFGTVFYKAFTGKLARIVALPFVLNLILNFAFTPIQFGLKNNLLAAIDILLVLGTLIWAFVALWHASPKLRWVVYVNIPYLLWVSFATVLQLTITYLNI</sequence>